<accession>A0A7R9P5H2</accession>
<name>A0A7R9P5H2_TIMCA</name>
<feature type="region of interest" description="Disordered" evidence="1">
    <location>
        <begin position="320"/>
        <end position="386"/>
    </location>
</feature>
<sequence>MTELLLLDLENFFHLVFMGTFILEMCSGQSGPASVTHLRLLLMIVLVSVTAPPYYVLHQPSSPRLMAAQTPPPLRQPHLTQPSLLLPLNPPQRGRWNGKDGKRTLVGVKRADGKIKIIKHIPARSETWTKIFQVYLVWFVGEGDVRFPNLVKCSERRYGPNKNVILIMVIYRSPEVSLVLTDNSQLTYDSQHLVSNLVKLQTQQRPSLTRFSFVDASYASWSEEQSGSPERVMKKNGIGKVELEEVSPQFRGGRGEKHLGKNHPQVQPTEIRTSISPFSAVELNTTSALANYATEAGTKCGNLDNRRKHIIHLMWKVGDKSNDSSEANKRGKAQRKKYITKREDMKIGSPVRIGGAEGGGAGRRREGCAKSRRISARENGGARRSEENLRVCSKVSERVVVAPAGGLDILSSYEPPPPSPLLSTLSIKAPLSPSDHDNLVISLTQNICVLCHFSLSLSLDGSRQPFVPTLLGRRVENHLGKTNPSSRDPDSNLDLPVLSSRAQHDTRVSQPRHLGYYINLVPASRRKRCFGSQNYGLNINIAPNLQFRLKRIYIVANHRSKEQSFIDDLDSARRR</sequence>
<feature type="region of interest" description="Disordered" evidence="1">
    <location>
        <begin position="477"/>
        <end position="496"/>
    </location>
</feature>
<feature type="compositionally biased region" description="Basic and acidic residues" evidence="1">
    <location>
        <begin position="320"/>
        <end position="329"/>
    </location>
</feature>
<evidence type="ECO:0000313" key="2">
    <source>
        <dbReference type="EMBL" id="CAD7570419.1"/>
    </source>
</evidence>
<gene>
    <name evidence="2" type="ORF">TCMB3V08_LOCUS3124</name>
</gene>
<dbReference type="AlphaFoldDB" id="A0A7R9P5H2"/>
<feature type="compositionally biased region" description="Basic residues" evidence="1">
    <location>
        <begin position="330"/>
        <end position="339"/>
    </location>
</feature>
<proteinExistence type="predicted"/>
<dbReference type="EMBL" id="OE180047">
    <property type="protein sequence ID" value="CAD7570419.1"/>
    <property type="molecule type" value="Genomic_DNA"/>
</dbReference>
<reference evidence="2" key="1">
    <citation type="submission" date="2020-11" db="EMBL/GenBank/DDBJ databases">
        <authorList>
            <person name="Tran Van P."/>
        </authorList>
    </citation>
    <scope>NUCLEOTIDE SEQUENCE</scope>
</reference>
<evidence type="ECO:0000256" key="1">
    <source>
        <dbReference type="SAM" id="MobiDB-lite"/>
    </source>
</evidence>
<protein>
    <submittedName>
        <fullName evidence="2">(California timema) hypothetical protein</fullName>
    </submittedName>
</protein>
<organism evidence="2">
    <name type="scientific">Timema californicum</name>
    <name type="common">California timema</name>
    <name type="synonym">Walking stick</name>
    <dbReference type="NCBI Taxonomy" id="61474"/>
    <lineage>
        <taxon>Eukaryota</taxon>
        <taxon>Metazoa</taxon>
        <taxon>Ecdysozoa</taxon>
        <taxon>Arthropoda</taxon>
        <taxon>Hexapoda</taxon>
        <taxon>Insecta</taxon>
        <taxon>Pterygota</taxon>
        <taxon>Neoptera</taxon>
        <taxon>Polyneoptera</taxon>
        <taxon>Phasmatodea</taxon>
        <taxon>Timematodea</taxon>
        <taxon>Timematoidea</taxon>
        <taxon>Timematidae</taxon>
        <taxon>Timema</taxon>
    </lineage>
</organism>